<evidence type="ECO:0000256" key="5">
    <source>
        <dbReference type="ARBA" id="ARBA00022884"/>
    </source>
</evidence>
<dbReference type="GO" id="GO:0003723">
    <property type="term" value="F:RNA binding"/>
    <property type="evidence" value="ECO:0007669"/>
    <property type="project" value="UniProtKB-UniRule"/>
</dbReference>
<feature type="binding site" evidence="8">
    <location>
        <position position="51"/>
    </location>
    <ligand>
        <name>S-adenosyl-L-methionine</name>
        <dbReference type="ChEBI" id="CHEBI:59789"/>
    </ligand>
</feature>
<evidence type="ECO:0000256" key="1">
    <source>
        <dbReference type="ARBA" id="ARBA00016505"/>
    </source>
</evidence>
<evidence type="ECO:0000313" key="11">
    <source>
        <dbReference type="EMBL" id="SCW78646.1"/>
    </source>
</evidence>
<dbReference type="STRING" id="624147.SAMN04487970_104726"/>
<feature type="binding site" evidence="8">
    <location>
        <position position="26"/>
    </location>
    <ligand>
        <name>S-adenosyl-L-methionine</name>
        <dbReference type="ChEBI" id="CHEBI:59789"/>
    </ligand>
</feature>
<keyword evidence="4 8" id="KW-0949">S-adenosyl-L-methionine</keyword>
<dbReference type="CDD" id="cd02440">
    <property type="entry name" value="AdoMet_MTases"/>
    <property type="match status" value="1"/>
</dbReference>
<sequence length="284" mass="31782">MMSKNKRPSRQAGRPALPNFSGQHLIRDKSLVRRMIELARLSPQPLVLDIGAGAGALTLPLAQEGWQVLAIENDSRIAEKLRGKIGETEGIRLVETDFLEMPLPRKPFGVVANIPFAITTAVLGRLMDHPAVPFRHGVLIVEFGAARRFTADPVTQARILGWRMQFDLKLAEPVSPDRFSPPPRVHCAILTVRRKNEPLVRPSDHARFMGLVTQALRVPGAPLHAALGPWFTPAQLKHLVKLLRVDRSVPVGALNERQWAAVFETIIRYVEPYRWPKAGGLFRW</sequence>
<keyword evidence="2 8" id="KW-0489">Methyltransferase</keyword>
<dbReference type="Gene3D" id="3.40.50.150">
    <property type="entry name" value="Vaccinia Virus protein VP39"/>
    <property type="match status" value="1"/>
</dbReference>
<feature type="region of interest" description="Disordered" evidence="9">
    <location>
        <begin position="1"/>
        <end position="21"/>
    </location>
</feature>
<name>A0A1G4TBB6_9BACL</name>
<keyword evidence="3 8" id="KW-0808">Transferase</keyword>
<dbReference type="Proteomes" id="UP000198601">
    <property type="component" value="Unassembled WGS sequence"/>
</dbReference>
<organism evidence="11 12">
    <name type="scientific">Paenibacillus tianmuensis</name>
    <dbReference type="NCBI Taxonomy" id="624147"/>
    <lineage>
        <taxon>Bacteria</taxon>
        <taxon>Bacillati</taxon>
        <taxon>Bacillota</taxon>
        <taxon>Bacilli</taxon>
        <taxon>Bacillales</taxon>
        <taxon>Paenibacillaceae</taxon>
        <taxon>Paenibacillus</taxon>
    </lineage>
</organism>
<dbReference type="InterPro" id="IPR020598">
    <property type="entry name" value="rRNA_Ade_methylase_Trfase_N"/>
</dbReference>
<feature type="binding site" evidence="8">
    <location>
        <position position="97"/>
    </location>
    <ligand>
        <name>S-adenosyl-L-methionine</name>
        <dbReference type="ChEBI" id="CHEBI:59789"/>
    </ligand>
</feature>
<dbReference type="InterPro" id="IPR029063">
    <property type="entry name" value="SAM-dependent_MTases_sf"/>
</dbReference>
<feature type="binding site" evidence="8">
    <location>
        <position position="72"/>
    </location>
    <ligand>
        <name>S-adenosyl-L-methionine</name>
        <dbReference type="ChEBI" id="CHEBI:59789"/>
    </ligand>
</feature>
<evidence type="ECO:0000259" key="10">
    <source>
        <dbReference type="SMART" id="SM00650"/>
    </source>
</evidence>
<dbReference type="InterPro" id="IPR001737">
    <property type="entry name" value="KsgA/Erm"/>
</dbReference>
<feature type="binding site" evidence="8">
    <location>
        <position position="113"/>
    </location>
    <ligand>
        <name>S-adenosyl-L-methionine</name>
        <dbReference type="ChEBI" id="CHEBI:59789"/>
    </ligand>
</feature>
<evidence type="ECO:0000256" key="7">
    <source>
        <dbReference type="ARBA" id="ARBA00030809"/>
    </source>
</evidence>
<gene>
    <name evidence="11" type="ORF">SAMN04487970_104726</name>
</gene>
<evidence type="ECO:0000256" key="2">
    <source>
        <dbReference type="ARBA" id="ARBA00022603"/>
    </source>
</evidence>
<keyword evidence="12" id="KW-1185">Reference proteome</keyword>
<evidence type="ECO:0000313" key="12">
    <source>
        <dbReference type="Proteomes" id="UP000198601"/>
    </source>
</evidence>
<dbReference type="Gene3D" id="1.10.8.100">
    <property type="entry name" value="Ribosomal RNA adenine dimethylase-like, domain 2"/>
    <property type="match status" value="1"/>
</dbReference>
<feature type="domain" description="Ribosomal RNA adenine methylase transferase N-terminal" evidence="10">
    <location>
        <begin position="31"/>
        <end position="196"/>
    </location>
</feature>
<dbReference type="EMBL" id="FMTT01000047">
    <property type="protein sequence ID" value="SCW78646.1"/>
    <property type="molecule type" value="Genomic_DNA"/>
</dbReference>
<dbReference type="Pfam" id="PF00398">
    <property type="entry name" value="RrnaAD"/>
    <property type="match status" value="1"/>
</dbReference>
<accession>A0A1G4TBB6</accession>
<protein>
    <recommendedName>
        <fullName evidence="1">rRNA adenine N-6-methyltransferase</fullName>
    </recommendedName>
    <alternativeName>
        <fullName evidence="7">Erythromycin resistance protein</fullName>
    </alternativeName>
    <alternativeName>
        <fullName evidence="6">Macrolide-lincosamide-streptogramin B resistance protein</fullName>
    </alternativeName>
</protein>
<dbReference type="InterPro" id="IPR020596">
    <property type="entry name" value="rRNA_Ade_Mease_Trfase_CS"/>
</dbReference>
<dbReference type="GO" id="GO:0005829">
    <property type="term" value="C:cytosol"/>
    <property type="evidence" value="ECO:0007669"/>
    <property type="project" value="TreeGrafter"/>
</dbReference>
<dbReference type="AlphaFoldDB" id="A0A1G4TBB6"/>
<dbReference type="PANTHER" id="PTHR11727:SF7">
    <property type="entry name" value="DIMETHYLADENOSINE TRANSFERASE-RELATED"/>
    <property type="match status" value="1"/>
</dbReference>
<dbReference type="SUPFAM" id="SSF53335">
    <property type="entry name" value="S-adenosyl-L-methionine-dependent methyltransferases"/>
    <property type="match status" value="1"/>
</dbReference>
<dbReference type="PANTHER" id="PTHR11727">
    <property type="entry name" value="DIMETHYLADENOSINE TRANSFERASE"/>
    <property type="match status" value="1"/>
</dbReference>
<reference evidence="12" key="1">
    <citation type="submission" date="2016-10" db="EMBL/GenBank/DDBJ databases">
        <authorList>
            <person name="Varghese N."/>
            <person name="Submissions S."/>
        </authorList>
    </citation>
    <scope>NUCLEOTIDE SEQUENCE [LARGE SCALE GENOMIC DNA]</scope>
    <source>
        <strain evidence="12">CGMCC 1.8946</strain>
    </source>
</reference>
<proteinExistence type="inferred from homology"/>
<dbReference type="GO" id="GO:0000179">
    <property type="term" value="F:rRNA (adenine-N6,N6-)-dimethyltransferase activity"/>
    <property type="evidence" value="ECO:0007669"/>
    <property type="project" value="UniProtKB-UniRule"/>
</dbReference>
<feature type="binding site" evidence="8">
    <location>
        <position position="24"/>
    </location>
    <ligand>
        <name>S-adenosyl-L-methionine</name>
        <dbReference type="ChEBI" id="CHEBI:59789"/>
    </ligand>
</feature>
<dbReference type="SMART" id="SM00650">
    <property type="entry name" value="rADc"/>
    <property type="match status" value="1"/>
</dbReference>
<comment type="similarity">
    <text evidence="8">Belongs to the class I-like SAM-binding methyltransferase superfamily. rRNA adenine N(6)-methyltransferase family.</text>
</comment>
<dbReference type="InterPro" id="IPR023165">
    <property type="entry name" value="rRNA_Ade_diMease-like_C"/>
</dbReference>
<evidence type="ECO:0000256" key="4">
    <source>
        <dbReference type="ARBA" id="ARBA00022691"/>
    </source>
</evidence>
<dbReference type="NCBIfam" id="NF000499">
    <property type="entry name" value="Erm23S_rRNA_broad"/>
    <property type="match status" value="1"/>
</dbReference>
<dbReference type="PROSITE" id="PS01131">
    <property type="entry name" value="RRNA_A_DIMETH"/>
    <property type="match status" value="1"/>
</dbReference>
<dbReference type="PROSITE" id="PS51689">
    <property type="entry name" value="SAM_RNA_A_N6_MT"/>
    <property type="match status" value="1"/>
</dbReference>
<evidence type="ECO:0000256" key="3">
    <source>
        <dbReference type="ARBA" id="ARBA00022679"/>
    </source>
</evidence>
<evidence type="ECO:0000256" key="8">
    <source>
        <dbReference type="PROSITE-ProRule" id="PRU01026"/>
    </source>
</evidence>
<keyword evidence="5 8" id="KW-0694">RNA-binding</keyword>
<evidence type="ECO:0000256" key="6">
    <source>
        <dbReference type="ARBA" id="ARBA00029941"/>
    </source>
</evidence>
<evidence type="ECO:0000256" key="9">
    <source>
        <dbReference type="SAM" id="MobiDB-lite"/>
    </source>
</evidence>